<dbReference type="PANTHER" id="PTHR34479:SF1">
    <property type="entry name" value="COILED-COIL DOMAIN-CONTAINING PROTEIN 30"/>
    <property type="match status" value="1"/>
</dbReference>
<feature type="region of interest" description="Disordered" evidence="1">
    <location>
        <begin position="139"/>
        <end position="161"/>
    </location>
</feature>
<dbReference type="InterPro" id="IPR031476">
    <property type="entry name" value="DUF4686"/>
</dbReference>
<reference evidence="2" key="1">
    <citation type="submission" date="2016-05" db="EMBL/GenBank/DDBJ databases">
        <authorList>
            <person name="Lavstsen T."/>
            <person name="Jespersen J.S."/>
        </authorList>
    </citation>
    <scope>NUCLEOTIDE SEQUENCE</scope>
    <source>
        <tissue evidence="2">Brain</tissue>
    </source>
</reference>
<dbReference type="Pfam" id="PF15742">
    <property type="entry name" value="DUF4686"/>
    <property type="match status" value="1"/>
</dbReference>
<evidence type="ECO:0000256" key="1">
    <source>
        <dbReference type="SAM" id="MobiDB-lite"/>
    </source>
</evidence>
<feature type="region of interest" description="Disordered" evidence="1">
    <location>
        <begin position="100"/>
        <end position="119"/>
    </location>
</feature>
<dbReference type="EMBL" id="HAEI01007692">
    <property type="protein sequence ID" value="SBS02943.1"/>
    <property type="molecule type" value="Transcribed_RNA"/>
</dbReference>
<sequence>MDHEKVWMELDQISKRCQEDGLPPEASTEERQRHLWQQLLSSETKLQSATEELLTLRTQQANEMKELESYVAHIRALLEERECLTAEYERDNEELRHELHQAHSEELSRERSERQRLERDLEEASGRLAMAHQDIRRLSDKLDEARNGNQDTNGSELKGTAKEGKTLIKSLTQVKGEKAVLEEKVAQMERTHKRLQSELDRYKDSSQAQGDVRDNRLQEKERVNTVVMENEKLLGEKRELLRRVSEAEETGSNGMRTASTLQHRVNGLEMENRQLQDRTMKLSNQ</sequence>
<feature type="compositionally biased region" description="Polar residues" evidence="1">
    <location>
        <begin position="250"/>
        <end position="263"/>
    </location>
</feature>
<dbReference type="InterPro" id="IPR052825">
    <property type="entry name" value="CCD-Prefoldin_beta-like"/>
</dbReference>
<feature type="region of interest" description="Disordered" evidence="1">
    <location>
        <begin position="245"/>
        <end position="285"/>
    </location>
</feature>
<feature type="compositionally biased region" description="Basic and acidic residues" evidence="1">
    <location>
        <begin position="270"/>
        <end position="285"/>
    </location>
</feature>
<protein>
    <submittedName>
        <fullName evidence="2">Coiled-coil domain containing 30</fullName>
    </submittedName>
</protein>
<feature type="region of interest" description="Disordered" evidence="1">
    <location>
        <begin position="195"/>
        <end position="214"/>
    </location>
</feature>
<accession>A0A1A8RC47</accession>
<organism evidence="2">
    <name type="scientific">Nothobranchius rachovii</name>
    <name type="common">bluefin notho</name>
    <dbReference type="NCBI Taxonomy" id="451742"/>
    <lineage>
        <taxon>Eukaryota</taxon>
        <taxon>Metazoa</taxon>
        <taxon>Chordata</taxon>
        <taxon>Craniata</taxon>
        <taxon>Vertebrata</taxon>
        <taxon>Euteleostomi</taxon>
        <taxon>Actinopterygii</taxon>
        <taxon>Neopterygii</taxon>
        <taxon>Teleostei</taxon>
        <taxon>Neoteleostei</taxon>
        <taxon>Acanthomorphata</taxon>
        <taxon>Ovalentaria</taxon>
        <taxon>Atherinomorphae</taxon>
        <taxon>Cyprinodontiformes</taxon>
        <taxon>Nothobranchiidae</taxon>
        <taxon>Nothobranchius</taxon>
    </lineage>
</organism>
<gene>
    <name evidence="2" type="primary">CCDC30</name>
</gene>
<dbReference type="PANTHER" id="PTHR34479">
    <property type="entry name" value="COILED-COIL DOMAIN-CONTAINING PROTEIN 30"/>
    <property type="match status" value="1"/>
</dbReference>
<feature type="compositionally biased region" description="Basic and acidic residues" evidence="1">
    <location>
        <begin position="195"/>
        <end position="204"/>
    </location>
</feature>
<feature type="non-terminal residue" evidence="2">
    <location>
        <position position="285"/>
    </location>
</feature>
<dbReference type="AlphaFoldDB" id="A0A1A8RC47"/>
<reference evidence="2" key="2">
    <citation type="submission" date="2016-06" db="EMBL/GenBank/DDBJ databases">
        <title>The genome of a short-lived fish provides insights into sex chromosome evolution and the genetic control of aging.</title>
        <authorList>
            <person name="Reichwald K."/>
            <person name="Felder M."/>
            <person name="Petzold A."/>
            <person name="Koch P."/>
            <person name="Groth M."/>
            <person name="Platzer M."/>
        </authorList>
    </citation>
    <scope>NUCLEOTIDE SEQUENCE</scope>
    <source>
        <tissue evidence="2">Brain</tissue>
    </source>
</reference>
<evidence type="ECO:0000313" key="2">
    <source>
        <dbReference type="EMBL" id="SBS02943.1"/>
    </source>
</evidence>
<name>A0A1A8RC47_9TELE</name>
<proteinExistence type="predicted"/>